<evidence type="ECO:0000256" key="1">
    <source>
        <dbReference type="SAM" id="MobiDB-lite"/>
    </source>
</evidence>
<dbReference type="Gene3D" id="1.25.40.20">
    <property type="entry name" value="Ankyrin repeat-containing domain"/>
    <property type="match status" value="1"/>
</dbReference>
<comment type="caution">
    <text evidence="2">The sequence shown here is derived from an EMBL/GenBank/DDBJ whole genome shotgun (WGS) entry which is preliminary data.</text>
</comment>
<feature type="region of interest" description="Disordered" evidence="1">
    <location>
        <begin position="627"/>
        <end position="655"/>
    </location>
</feature>
<name>A0ABR0K7D2_9EURO</name>
<proteinExistence type="predicted"/>
<evidence type="ECO:0000313" key="3">
    <source>
        <dbReference type="Proteomes" id="UP001345013"/>
    </source>
</evidence>
<dbReference type="Proteomes" id="UP001345013">
    <property type="component" value="Unassembled WGS sequence"/>
</dbReference>
<reference evidence="2 3" key="1">
    <citation type="submission" date="2023-08" db="EMBL/GenBank/DDBJ databases">
        <title>Black Yeasts Isolated from many extreme environments.</title>
        <authorList>
            <person name="Coleine C."/>
            <person name="Stajich J.E."/>
            <person name="Selbmann L."/>
        </authorList>
    </citation>
    <scope>NUCLEOTIDE SEQUENCE [LARGE SCALE GENOMIC DNA]</scope>
    <source>
        <strain evidence="2 3">CCFEE 5885</strain>
    </source>
</reference>
<feature type="compositionally biased region" description="Low complexity" evidence="1">
    <location>
        <begin position="628"/>
        <end position="645"/>
    </location>
</feature>
<protein>
    <submittedName>
        <fullName evidence="2">Uncharacterized protein</fullName>
    </submittedName>
</protein>
<sequence length="655" mass="74530">MRLLSLPHDVWSQTIEQYLLDCELSEGLELRLVNAQFNNEILRQLFFVSVRDLRSIPPNLGVPRNLAILHLQGFFSKRVVPLKSQRKSRKTILRTINHDPDKAEGLLQNTCFTYRPYEECLGPLISTQLSGFRCGSKSPPIWWSSCQRALIGSSSSVGWRNCNACDMMNAMVSLFDSKIFGFGADTDESYDGCLPRDVRYWQVLMACQRDNISMVRKLLEDITSDESLEEGKVASVFCDCFLIATRMNYPAMITMLYEEAKDQEDVPTKLGRRQEELNCLAEAIRLGHCEVFEMLLKWKWKFNQSRSDQNYTAHLQLILDGRLHLGDGIEEQQVREKLMRIMLDWTESWRNISEMKDFLIRIGRNNAQWALQAAVDTLRSLHHFRHERGEEGPFDAADPLNDIAGSGNLEMLKLYFDNEHLLLPHTTADEKMRMRHLVICAEFDRFHEDVRVDVLKLIIEHSPDLLTHKNRLQTTLIEQCDKKLETWAWLAKKVGLDSDCEGHNNQSLGSVMLGLAVSKLNVETVRFLINNKVQLATEVSTFQVYEDDDETMKRLLIVRELLGKGGQGAVKERTVIETTFLPINVPARRRRLSDMSIRMKSNNRAGSAYSAAKAVYACPRKLRRSLGSASKPASAKKACPSAPDAGGSNGTSPSP</sequence>
<dbReference type="EMBL" id="JAVRRG010000071">
    <property type="protein sequence ID" value="KAK5089733.1"/>
    <property type="molecule type" value="Genomic_DNA"/>
</dbReference>
<evidence type="ECO:0000313" key="2">
    <source>
        <dbReference type="EMBL" id="KAK5089733.1"/>
    </source>
</evidence>
<keyword evidence="3" id="KW-1185">Reference proteome</keyword>
<dbReference type="SUPFAM" id="SSF48403">
    <property type="entry name" value="Ankyrin repeat"/>
    <property type="match status" value="1"/>
</dbReference>
<dbReference type="InterPro" id="IPR036770">
    <property type="entry name" value="Ankyrin_rpt-contain_sf"/>
</dbReference>
<accession>A0ABR0K7D2</accession>
<gene>
    <name evidence="2" type="ORF">LTR24_005894</name>
</gene>
<organism evidence="2 3">
    <name type="scientific">Lithohypha guttulata</name>
    <dbReference type="NCBI Taxonomy" id="1690604"/>
    <lineage>
        <taxon>Eukaryota</taxon>
        <taxon>Fungi</taxon>
        <taxon>Dikarya</taxon>
        <taxon>Ascomycota</taxon>
        <taxon>Pezizomycotina</taxon>
        <taxon>Eurotiomycetes</taxon>
        <taxon>Chaetothyriomycetidae</taxon>
        <taxon>Chaetothyriales</taxon>
        <taxon>Trichomeriaceae</taxon>
        <taxon>Lithohypha</taxon>
    </lineage>
</organism>